<dbReference type="RefSeq" id="WP_264733644.1">
    <property type="nucleotide sequence ID" value="NZ_JAPDNR010000001.1"/>
</dbReference>
<evidence type="ECO:0000256" key="5">
    <source>
        <dbReference type="SAM" id="Phobius"/>
    </source>
</evidence>
<dbReference type="Pfam" id="PF13564">
    <property type="entry name" value="DoxX_2"/>
    <property type="match status" value="1"/>
</dbReference>
<comment type="caution">
    <text evidence="6">The sequence shown here is derived from an EMBL/GenBank/DDBJ whole genome shotgun (WGS) entry which is preliminary data.</text>
</comment>
<evidence type="ECO:0000256" key="2">
    <source>
        <dbReference type="ARBA" id="ARBA00022692"/>
    </source>
</evidence>
<evidence type="ECO:0000313" key="6">
    <source>
        <dbReference type="EMBL" id="MCW3486829.1"/>
    </source>
</evidence>
<comment type="subcellular location">
    <subcellularLocation>
        <location evidence="1">Membrane</location>
        <topology evidence="1">Multi-pass membrane protein</topology>
    </subcellularLocation>
</comment>
<keyword evidence="7" id="KW-1185">Reference proteome</keyword>
<organism evidence="6 7">
    <name type="scientific">Chitinophaga nivalis</name>
    <dbReference type="NCBI Taxonomy" id="2991709"/>
    <lineage>
        <taxon>Bacteria</taxon>
        <taxon>Pseudomonadati</taxon>
        <taxon>Bacteroidota</taxon>
        <taxon>Chitinophagia</taxon>
        <taxon>Chitinophagales</taxon>
        <taxon>Chitinophagaceae</taxon>
        <taxon>Chitinophaga</taxon>
    </lineage>
</organism>
<name>A0ABT3IS82_9BACT</name>
<dbReference type="EMBL" id="JAPDNS010000002">
    <property type="protein sequence ID" value="MCW3486829.1"/>
    <property type="molecule type" value="Genomic_DNA"/>
</dbReference>
<feature type="transmembrane region" description="Helical" evidence="5">
    <location>
        <begin position="47"/>
        <end position="65"/>
    </location>
</feature>
<keyword evidence="2 5" id="KW-0812">Transmembrane</keyword>
<proteinExistence type="predicted"/>
<feature type="transmembrane region" description="Helical" evidence="5">
    <location>
        <begin position="97"/>
        <end position="115"/>
    </location>
</feature>
<evidence type="ECO:0000256" key="4">
    <source>
        <dbReference type="ARBA" id="ARBA00023136"/>
    </source>
</evidence>
<keyword evidence="4 5" id="KW-0472">Membrane</keyword>
<gene>
    <name evidence="6" type="ORF">OL497_23225</name>
</gene>
<sequence length="132" mass="14779">MKKNKIIFWITTGLISIMMLFSALSYLTNPEIKQGFHHLGFPDYFRIELAVAKILGTLVLIIPAVPKQLKEFAYAGFGFTFISAAIAHFSSGDPTSVVTAPFLFIILLVVSYIHYHKLLLAKQHSLPQQKLA</sequence>
<keyword evidence="3 5" id="KW-1133">Transmembrane helix</keyword>
<dbReference type="Proteomes" id="UP001207742">
    <property type="component" value="Unassembled WGS sequence"/>
</dbReference>
<evidence type="ECO:0000256" key="1">
    <source>
        <dbReference type="ARBA" id="ARBA00004141"/>
    </source>
</evidence>
<accession>A0ABT3IS82</accession>
<feature type="transmembrane region" description="Helical" evidence="5">
    <location>
        <begin position="72"/>
        <end position="91"/>
    </location>
</feature>
<evidence type="ECO:0000313" key="7">
    <source>
        <dbReference type="Proteomes" id="UP001207742"/>
    </source>
</evidence>
<evidence type="ECO:0000256" key="3">
    <source>
        <dbReference type="ARBA" id="ARBA00022989"/>
    </source>
</evidence>
<dbReference type="PIRSF" id="PIRSF030066">
    <property type="entry name" value="UCP030066"/>
    <property type="match status" value="1"/>
</dbReference>
<reference evidence="6 7" key="1">
    <citation type="submission" date="2022-10" db="EMBL/GenBank/DDBJ databases">
        <title>Chitinophaga nivalis PC15 sp. nov., isolated from Pyeongchang county, South Korea.</title>
        <authorList>
            <person name="Trinh H.N."/>
        </authorList>
    </citation>
    <scope>NUCLEOTIDE SEQUENCE [LARGE SCALE GENOMIC DNA]</scope>
    <source>
        <strain evidence="6 7">PC14</strain>
    </source>
</reference>
<dbReference type="InterPro" id="IPR016944">
    <property type="entry name" value="UCP030066"/>
</dbReference>
<dbReference type="InterPro" id="IPR032808">
    <property type="entry name" value="DoxX"/>
</dbReference>
<feature type="transmembrane region" description="Helical" evidence="5">
    <location>
        <begin position="7"/>
        <end position="27"/>
    </location>
</feature>
<protein>
    <submittedName>
        <fullName evidence="6">DoxX family protein</fullName>
    </submittedName>
</protein>